<dbReference type="Gene3D" id="1.10.10.10">
    <property type="entry name" value="Winged helix-like DNA-binding domain superfamily/Winged helix DNA-binding domain"/>
    <property type="match status" value="1"/>
</dbReference>
<keyword evidence="2" id="KW-0597">Phosphoprotein</keyword>
<dbReference type="GO" id="GO:0005829">
    <property type="term" value="C:cytosol"/>
    <property type="evidence" value="ECO:0007669"/>
    <property type="project" value="TreeGrafter"/>
</dbReference>
<sequence length="232" mass="26932">MGNKILIIEDEESIRGFLKINFKKHNFIVSEAASGEEGLEKARIEKPDVVLLDVMLPGIDGFQVCEILRKEFADLGIIMLTAKGQDIDKIKGLQNGADDYVLKPFNTMELILRTNSLLRRMALKDSSNERKDTVDSDVFQLDFYSQRVYKHGKEILLTPKEFLLLKLFLENQNKAFTRDELLDKVWGYDFSGDTKIVDVNIRRLRSKIEDKNSQTMYIETVWGTGYRWRKEK</sequence>
<dbReference type="InterPro" id="IPR016032">
    <property type="entry name" value="Sig_transdc_resp-reg_C-effctor"/>
</dbReference>
<dbReference type="SMART" id="SM00862">
    <property type="entry name" value="Trans_reg_C"/>
    <property type="match status" value="1"/>
</dbReference>
<dbReference type="GO" id="GO:0006355">
    <property type="term" value="P:regulation of DNA-templated transcription"/>
    <property type="evidence" value="ECO:0007669"/>
    <property type="project" value="InterPro"/>
</dbReference>
<reference evidence="8 9" key="1">
    <citation type="submission" date="2020-09" db="EMBL/GenBank/DDBJ databases">
        <title>Characterization and genome sequencing of Ruminiclostridium sp. nov. MA18.</title>
        <authorList>
            <person name="Rettenmaier R."/>
            <person name="Kowollik M.-L."/>
            <person name="Liebl W."/>
            <person name="Zverlov V."/>
        </authorList>
    </citation>
    <scope>NUCLEOTIDE SEQUENCE [LARGE SCALE GENOMIC DNA]</scope>
    <source>
        <strain evidence="8 9">MA18</strain>
    </source>
</reference>
<evidence type="ECO:0000256" key="3">
    <source>
        <dbReference type="ARBA" id="ARBA00023012"/>
    </source>
</evidence>
<dbReference type="Pfam" id="PF00072">
    <property type="entry name" value="Response_reg"/>
    <property type="match status" value="1"/>
</dbReference>
<dbReference type="InterPro" id="IPR036388">
    <property type="entry name" value="WH-like_DNA-bd_sf"/>
</dbReference>
<dbReference type="Gene3D" id="3.40.50.2300">
    <property type="match status" value="1"/>
</dbReference>
<evidence type="ECO:0000256" key="7">
    <source>
        <dbReference type="ARBA" id="ARBA00024867"/>
    </source>
</evidence>
<evidence type="ECO:0000256" key="2">
    <source>
        <dbReference type="ARBA" id="ARBA00022553"/>
    </source>
</evidence>
<evidence type="ECO:0000256" key="5">
    <source>
        <dbReference type="ARBA" id="ARBA00023125"/>
    </source>
</evidence>
<accession>A0A4U7JCZ0</accession>
<protein>
    <recommendedName>
        <fullName evidence="1">Stage 0 sporulation protein A homolog</fullName>
    </recommendedName>
</protein>
<keyword evidence="3" id="KW-0902">Two-component regulatory system</keyword>
<proteinExistence type="predicted"/>
<dbReference type="InterPro" id="IPR011006">
    <property type="entry name" value="CheY-like_superfamily"/>
</dbReference>
<dbReference type="Proteomes" id="UP000306409">
    <property type="component" value="Chromosome"/>
</dbReference>
<dbReference type="PANTHER" id="PTHR48111:SF54">
    <property type="entry name" value="STAGE 0 SPORULATION PROTEIN A HOMOLOG"/>
    <property type="match status" value="1"/>
</dbReference>
<dbReference type="SUPFAM" id="SSF52172">
    <property type="entry name" value="CheY-like"/>
    <property type="match status" value="1"/>
</dbReference>
<dbReference type="CDD" id="cd17574">
    <property type="entry name" value="REC_OmpR"/>
    <property type="match status" value="1"/>
</dbReference>
<dbReference type="Gene3D" id="6.10.250.690">
    <property type="match status" value="1"/>
</dbReference>
<keyword evidence="9" id="KW-1185">Reference proteome</keyword>
<evidence type="ECO:0000313" key="8">
    <source>
        <dbReference type="EMBL" id="QNU67877.1"/>
    </source>
</evidence>
<organism evidence="8 9">
    <name type="scientific">Ruminiclostridium herbifermentans</name>
    <dbReference type="NCBI Taxonomy" id="2488810"/>
    <lineage>
        <taxon>Bacteria</taxon>
        <taxon>Bacillati</taxon>
        <taxon>Bacillota</taxon>
        <taxon>Clostridia</taxon>
        <taxon>Eubacteriales</taxon>
        <taxon>Oscillospiraceae</taxon>
        <taxon>Ruminiclostridium</taxon>
    </lineage>
</organism>
<dbReference type="GO" id="GO:0000156">
    <property type="term" value="F:phosphorelay response regulator activity"/>
    <property type="evidence" value="ECO:0007669"/>
    <property type="project" value="TreeGrafter"/>
</dbReference>
<dbReference type="InterPro" id="IPR039420">
    <property type="entry name" value="WalR-like"/>
</dbReference>
<dbReference type="EMBL" id="CP061336">
    <property type="protein sequence ID" value="QNU67877.1"/>
    <property type="molecule type" value="Genomic_DNA"/>
</dbReference>
<dbReference type="PANTHER" id="PTHR48111">
    <property type="entry name" value="REGULATOR OF RPOS"/>
    <property type="match status" value="1"/>
</dbReference>
<evidence type="ECO:0000313" key="9">
    <source>
        <dbReference type="Proteomes" id="UP000306409"/>
    </source>
</evidence>
<dbReference type="GO" id="GO:0000976">
    <property type="term" value="F:transcription cis-regulatory region binding"/>
    <property type="evidence" value="ECO:0007669"/>
    <property type="project" value="TreeGrafter"/>
</dbReference>
<dbReference type="PROSITE" id="PS50110">
    <property type="entry name" value="RESPONSE_REGULATORY"/>
    <property type="match status" value="1"/>
</dbReference>
<keyword evidence="6" id="KW-0804">Transcription</keyword>
<comment type="function">
    <text evidence="7">May play the central regulatory role in sporulation. It may be an element of the effector pathway responsible for the activation of sporulation genes in response to nutritional stress. Spo0A may act in concert with spo0H (a sigma factor) to control the expression of some genes that are critical to the sporulation process.</text>
</comment>
<dbReference type="OrthoDB" id="9802426at2"/>
<dbReference type="SUPFAM" id="SSF46894">
    <property type="entry name" value="C-terminal effector domain of the bipartite response regulators"/>
    <property type="match status" value="1"/>
</dbReference>
<dbReference type="GO" id="GO:0032993">
    <property type="term" value="C:protein-DNA complex"/>
    <property type="evidence" value="ECO:0007669"/>
    <property type="project" value="TreeGrafter"/>
</dbReference>
<keyword evidence="5" id="KW-0238">DNA-binding</keyword>
<evidence type="ECO:0000256" key="6">
    <source>
        <dbReference type="ARBA" id="ARBA00023163"/>
    </source>
</evidence>
<dbReference type="KEGG" id="rher:EHE19_005350"/>
<keyword evidence="4" id="KW-0805">Transcription regulation</keyword>
<dbReference type="RefSeq" id="WP_137698413.1">
    <property type="nucleotide sequence ID" value="NZ_CP061336.1"/>
</dbReference>
<evidence type="ECO:0000256" key="4">
    <source>
        <dbReference type="ARBA" id="ARBA00023015"/>
    </source>
</evidence>
<gene>
    <name evidence="8" type="ORF">EHE19_005350</name>
</gene>
<dbReference type="InterPro" id="IPR001789">
    <property type="entry name" value="Sig_transdc_resp-reg_receiver"/>
</dbReference>
<dbReference type="FunFam" id="3.40.50.2300:FF:000001">
    <property type="entry name" value="DNA-binding response regulator PhoB"/>
    <property type="match status" value="1"/>
</dbReference>
<dbReference type="Pfam" id="PF00486">
    <property type="entry name" value="Trans_reg_C"/>
    <property type="match status" value="1"/>
</dbReference>
<dbReference type="SMART" id="SM00448">
    <property type="entry name" value="REC"/>
    <property type="match status" value="1"/>
</dbReference>
<dbReference type="InterPro" id="IPR001867">
    <property type="entry name" value="OmpR/PhoB-type_DNA-bd"/>
</dbReference>
<name>A0A4U7JCZ0_9FIRM</name>
<dbReference type="AlphaFoldDB" id="A0A4U7JCZ0"/>
<dbReference type="FunFam" id="1.10.10.10:FF:000018">
    <property type="entry name" value="DNA-binding response regulator ResD"/>
    <property type="match status" value="1"/>
</dbReference>
<dbReference type="CDD" id="cd00383">
    <property type="entry name" value="trans_reg_C"/>
    <property type="match status" value="1"/>
</dbReference>
<dbReference type="PROSITE" id="PS51755">
    <property type="entry name" value="OMPR_PHOB"/>
    <property type="match status" value="1"/>
</dbReference>
<evidence type="ECO:0000256" key="1">
    <source>
        <dbReference type="ARBA" id="ARBA00018672"/>
    </source>
</evidence>